<proteinExistence type="predicted"/>
<dbReference type="AlphaFoldDB" id="A0A1M5IJG0"/>
<dbReference type="PROSITE" id="PS51257">
    <property type="entry name" value="PROKAR_LIPOPROTEIN"/>
    <property type="match status" value="1"/>
</dbReference>
<organism evidence="3 4">
    <name type="scientific">Kaistia soli DSM 19436</name>
    <dbReference type="NCBI Taxonomy" id="1122133"/>
    <lineage>
        <taxon>Bacteria</taxon>
        <taxon>Pseudomonadati</taxon>
        <taxon>Pseudomonadota</taxon>
        <taxon>Alphaproteobacteria</taxon>
        <taxon>Hyphomicrobiales</taxon>
        <taxon>Kaistiaceae</taxon>
        <taxon>Kaistia</taxon>
    </lineage>
</organism>
<sequence>MRAVSGFFAATGLSALIACSAAVAAEPITPQTFVHDAGVAGVYEINAAGIAMSKGTRDDIRAFAAEMVKDHTAIAAALKASAGSVAVPATVDKAAQAKLDALTAASGQAFDVLYVDQQVAAHDGAVTLFSQFADDAPDGTLKDFASKTLPVLKHHQEMANTLKSELK</sequence>
<dbReference type="Pfam" id="PF13628">
    <property type="entry name" value="DUF4142"/>
    <property type="match status" value="1"/>
</dbReference>
<dbReference type="PANTHER" id="PTHR38593">
    <property type="entry name" value="BLR2558 PROTEIN"/>
    <property type="match status" value="1"/>
</dbReference>
<evidence type="ECO:0000259" key="2">
    <source>
        <dbReference type="Pfam" id="PF13628"/>
    </source>
</evidence>
<evidence type="ECO:0000313" key="4">
    <source>
        <dbReference type="Proteomes" id="UP000184485"/>
    </source>
</evidence>
<evidence type="ECO:0000313" key="3">
    <source>
        <dbReference type="EMBL" id="SHG28189.1"/>
    </source>
</evidence>
<name>A0A1M5IJG0_9HYPH</name>
<reference evidence="3 4" key="1">
    <citation type="submission" date="2016-11" db="EMBL/GenBank/DDBJ databases">
        <authorList>
            <person name="Jaros S."/>
            <person name="Januszkiewicz K."/>
            <person name="Wedrychowicz H."/>
        </authorList>
    </citation>
    <scope>NUCLEOTIDE SEQUENCE [LARGE SCALE GENOMIC DNA]</scope>
    <source>
        <strain evidence="3 4">DSM 19436</strain>
    </source>
</reference>
<dbReference type="EMBL" id="FQUP01000004">
    <property type="protein sequence ID" value="SHG28189.1"/>
    <property type="molecule type" value="Genomic_DNA"/>
</dbReference>
<dbReference type="InterPro" id="IPR012347">
    <property type="entry name" value="Ferritin-like"/>
</dbReference>
<dbReference type="Proteomes" id="UP000184485">
    <property type="component" value="Unassembled WGS sequence"/>
</dbReference>
<dbReference type="RefSeq" id="WP_073056153.1">
    <property type="nucleotide sequence ID" value="NZ_FQUP01000004.1"/>
</dbReference>
<accession>A0A1M5IJG0</accession>
<dbReference type="PANTHER" id="PTHR38593:SF1">
    <property type="entry name" value="BLR2558 PROTEIN"/>
    <property type="match status" value="1"/>
</dbReference>
<gene>
    <name evidence="3" type="ORF">SAMN02745157_3903</name>
</gene>
<keyword evidence="1" id="KW-0732">Signal</keyword>
<evidence type="ECO:0000256" key="1">
    <source>
        <dbReference type="SAM" id="SignalP"/>
    </source>
</evidence>
<feature type="signal peptide" evidence="1">
    <location>
        <begin position="1"/>
        <end position="24"/>
    </location>
</feature>
<feature type="chain" id="PRO_5013336475" evidence="1">
    <location>
        <begin position="25"/>
        <end position="167"/>
    </location>
</feature>
<dbReference type="STRING" id="1122133.SAMN02745157_3903"/>
<keyword evidence="4" id="KW-1185">Reference proteome</keyword>
<feature type="domain" description="DUF4142" evidence="2">
    <location>
        <begin position="30"/>
        <end position="162"/>
    </location>
</feature>
<protein>
    <submittedName>
        <fullName evidence="3">Putative membrane protein</fullName>
    </submittedName>
</protein>
<dbReference type="Gene3D" id="1.20.1260.10">
    <property type="match status" value="1"/>
</dbReference>
<dbReference type="InterPro" id="IPR025419">
    <property type="entry name" value="DUF4142"/>
</dbReference>